<dbReference type="AlphaFoldDB" id="A0A0M2NEF0"/>
<dbReference type="STRING" id="270498.CHK_1628"/>
<protein>
    <recommendedName>
        <fullName evidence="3">Alcohol acetyltransferase</fullName>
    </recommendedName>
</protein>
<dbReference type="EMBL" id="LAYJ01000090">
    <property type="protein sequence ID" value="KKI50904.1"/>
    <property type="molecule type" value="Genomic_DNA"/>
</dbReference>
<organism evidence="1 2">
    <name type="scientific">Christensenella hongkongensis</name>
    <dbReference type="NCBI Taxonomy" id="270498"/>
    <lineage>
        <taxon>Bacteria</taxon>
        <taxon>Bacillati</taxon>
        <taxon>Bacillota</taxon>
        <taxon>Clostridia</taxon>
        <taxon>Christensenellales</taxon>
        <taxon>Christensenellaceae</taxon>
        <taxon>Christensenella</taxon>
    </lineage>
</organism>
<comment type="caution">
    <text evidence="1">The sequence shown here is derived from an EMBL/GenBank/DDBJ whole genome shotgun (WGS) entry which is preliminary data.</text>
</comment>
<proteinExistence type="predicted"/>
<dbReference type="RefSeq" id="WP_046443503.1">
    <property type="nucleotide sequence ID" value="NZ_LAYJ01000090.1"/>
</dbReference>
<dbReference type="PANTHER" id="PTHR28037:SF1">
    <property type="entry name" value="ALCOHOL O-ACETYLTRANSFERASE 1-RELATED"/>
    <property type="match status" value="1"/>
</dbReference>
<dbReference type="Proteomes" id="UP000034076">
    <property type="component" value="Unassembled WGS sequence"/>
</dbReference>
<dbReference type="PANTHER" id="PTHR28037">
    <property type="entry name" value="ALCOHOL O-ACETYLTRANSFERASE 1-RELATED"/>
    <property type="match status" value="1"/>
</dbReference>
<evidence type="ECO:0000313" key="1">
    <source>
        <dbReference type="EMBL" id="KKI50904.1"/>
    </source>
</evidence>
<sequence>MSKQNNPALTLDANGKSYLYGSHLSCGCVPRFTVRLSGPVDGSALQRAADHALERYPQMAVGVAQDKSNYFFIPIDLPAPVFEGDGSVVRRMGTEDTNAYLFCISYEGNTVHADWFHALADGLGFIVFLKSILYYYMKETGLPVENDGSIRDESTSFEEEEAEDAVLNKLPENGRDAYPRFPAYRVPDVSTAGDPEDTVVQIRLPFQKLRGIVKEYKASPVTFICPLFSAAIYEKHCADGEYETPIIAAIPVNMRPYYPSKTTRNFISCAGIPYDKKMSGLSFEAILNIEKGLLDFQTQAHELAYDAKKNAVEILELLDSDLSVEEKCRIMAESIEQTSGQTTYIITNLGKISFPPSMEPYIEEIYPCLPTALNPFTLAVVSYNDELVINVAQRHTDTDVCERFINILNELEIPAYISKVFNFHTMRYGA</sequence>
<dbReference type="Gene3D" id="3.30.559.30">
    <property type="entry name" value="Nonribosomal peptide synthetase, condensation domain"/>
    <property type="match status" value="1"/>
</dbReference>
<dbReference type="Gene3D" id="3.30.559.10">
    <property type="entry name" value="Chloramphenicol acetyltransferase-like domain"/>
    <property type="match status" value="1"/>
</dbReference>
<dbReference type="PROSITE" id="PS51257">
    <property type="entry name" value="PROKAR_LIPOPROTEIN"/>
    <property type="match status" value="1"/>
</dbReference>
<dbReference type="OrthoDB" id="4876345at2"/>
<evidence type="ECO:0000313" key="2">
    <source>
        <dbReference type="Proteomes" id="UP000034076"/>
    </source>
</evidence>
<keyword evidence="2" id="KW-1185">Reference proteome</keyword>
<name>A0A0M2NEF0_9FIRM</name>
<dbReference type="InterPro" id="IPR023213">
    <property type="entry name" value="CAT-like_dom_sf"/>
</dbReference>
<gene>
    <name evidence="1" type="ORF">CHK_1628</name>
</gene>
<evidence type="ECO:0008006" key="3">
    <source>
        <dbReference type="Google" id="ProtNLM"/>
    </source>
</evidence>
<dbReference type="InterPro" id="IPR052058">
    <property type="entry name" value="Alcohol_O-acetyltransferase"/>
</dbReference>
<reference evidence="1 2" key="1">
    <citation type="submission" date="2015-04" db="EMBL/GenBank/DDBJ databases">
        <title>Draft genome sequence of bacteremic isolate Catabacter hongkongensis type strain HKU16T.</title>
        <authorList>
            <person name="Lau S.K."/>
            <person name="Teng J.L."/>
            <person name="Huang Y."/>
            <person name="Curreem S.O."/>
            <person name="Tsui S.K."/>
            <person name="Woo P.C."/>
        </authorList>
    </citation>
    <scope>NUCLEOTIDE SEQUENCE [LARGE SCALE GENOMIC DNA]</scope>
    <source>
        <strain evidence="1 2">HKU16</strain>
    </source>
</reference>
<accession>A0A0M2NEF0</accession>